<dbReference type="EMBL" id="KV448779">
    <property type="protein sequence ID" value="OAX33383.1"/>
    <property type="molecule type" value="Genomic_DNA"/>
</dbReference>
<dbReference type="AlphaFoldDB" id="A0A1B7ML94"/>
<reference evidence="1 2" key="1">
    <citation type="submission" date="2016-06" db="EMBL/GenBank/DDBJ databases">
        <title>Comparative genomics of the ectomycorrhizal sister species Rhizopogon vinicolor and Rhizopogon vesiculosus (Basidiomycota: Boletales) reveals a divergence of the mating type B locus.</title>
        <authorList>
            <consortium name="DOE Joint Genome Institute"/>
            <person name="Mujic A.B."/>
            <person name="Kuo A."/>
            <person name="Tritt A."/>
            <person name="Lipzen A."/>
            <person name="Chen C."/>
            <person name="Johnson J."/>
            <person name="Sharma A."/>
            <person name="Barry K."/>
            <person name="Grigoriev I.V."/>
            <person name="Spatafora J.W."/>
        </authorList>
    </citation>
    <scope>NUCLEOTIDE SEQUENCE [LARGE SCALE GENOMIC DNA]</scope>
    <source>
        <strain evidence="1 2">AM-OR11-026</strain>
    </source>
</reference>
<evidence type="ECO:0000313" key="2">
    <source>
        <dbReference type="Proteomes" id="UP000092154"/>
    </source>
</evidence>
<name>A0A1B7ML94_9AGAM</name>
<keyword evidence="2" id="KW-1185">Reference proteome</keyword>
<proteinExistence type="predicted"/>
<dbReference type="Proteomes" id="UP000092154">
    <property type="component" value="Unassembled WGS sequence"/>
</dbReference>
<organism evidence="1 2">
    <name type="scientific">Rhizopogon vinicolor AM-OR11-026</name>
    <dbReference type="NCBI Taxonomy" id="1314800"/>
    <lineage>
        <taxon>Eukaryota</taxon>
        <taxon>Fungi</taxon>
        <taxon>Dikarya</taxon>
        <taxon>Basidiomycota</taxon>
        <taxon>Agaricomycotina</taxon>
        <taxon>Agaricomycetes</taxon>
        <taxon>Agaricomycetidae</taxon>
        <taxon>Boletales</taxon>
        <taxon>Suillineae</taxon>
        <taxon>Rhizopogonaceae</taxon>
        <taxon>Rhizopogon</taxon>
    </lineage>
</organism>
<protein>
    <submittedName>
        <fullName evidence="1">Uncharacterized protein</fullName>
    </submittedName>
</protein>
<gene>
    <name evidence="1" type="ORF">K503DRAFT_526769</name>
</gene>
<accession>A0A1B7ML94</accession>
<evidence type="ECO:0000313" key="1">
    <source>
        <dbReference type="EMBL" id="OAX33383.1"/>
    </source>
</evidence>
<sequence>MCKSCRTGWIIDEQHRDRDALQQGHINEVRTQDQILTSMCAHEKAKGQLENCPWIQGRPETMCTHLKNCQRQPEYVREQAYALCVSRSRTKGPPGARSISLNSSLQQAVDLPRRRPLTLLPDFGARQWCCLCSGKYGKP</sequence>
<dbReference type="InParanoid" id="A0A1B7ML94"/>